<keyword evidence="6" id="KW-1185">Reference proteome</keyword>
<sequence length="474" mass="51540">MATNQKKKKHKRITTGPVKKFIITKPPAATTSNKNKRQKIPQKPQFINSTNDKINKKNKNKKHQKQQQKKNLKRFSSIPSSSSTATSNELDPERQIQTLLEPYSKDQLLELVCDAAVADQSLLAHIKVIADRDVSHRKIFVYGLGWDATCETLVSAFHSYGEIEDCKVVLDRVTGKAKGYGFVLFKSRDGAVSALKQPQKKIGNRMASCQLASIGSVGPNNQSQDTMLRKIYVSHVHGDVDPENLRAFFAKFGELEAGPLGLDSVSGKCRGFALFLYKTIEGANKALEEPHKIFEGHQLHCQKASDNKHKVPFSLQQRQQIQQQQTAQQQTAQQQQHQQIQQQQIAQQQAPMFAAMAVAQNLALFSQHPNLSAAYGTMAMNLHPGLVPGGAVNPLLAGPLHQSTFSSAQVQGAPFGSPIPGSSVGAPAGFGAYGVSQGFRAVGANGSLNPAFPGMQSFHGPQMAQSASRTLGTG</sequence>
<dbReference type="SUPFAM" id="SSF54928">
    <property type="entry name" value="RNA-binding domain, RBD"/>
    <property type="match status" value="2"/>
</dbReference>
<dbReference type="Pfam" id="PF00076">
    <property type="entry name" value="RRM_1"/>
    <property type="match status" value="2"/>
</dbReference>
<dbReference type="InterPro" id="IPR035979">
    <property type="entry name" value="RBD_domain_sf"/>
</dbReference>
<accession>A0AAP0L3E8</accession>
<dbReference type="SMART" id="SM00360">
    <property type="entry name" value="RRM"/>
    <property type="match status" value="2"/>
</dbReference>
<feature type="compositionally biased region" description="Low complexity" evidence="3">
    <location>
        <begin position="76"/>
        <end position="87"/>
    </location>
</feature>
<feature type="compositionally biased region" description="Basic residues" evidence="3">
    <location>
        <begin position="1"/>
        <end position="13"/>
    </location>
</feature>
<dbReference type="EMBL" id="JBBNAF010000002">
    <property type="protein sequence ID" value="KAK9163235.1"/>
    <property type="molecule type" value="Genomic_DNA"/>
</dbReference>
<dbReference type="Proteomes" id="UP001420932">
    <property type="component" value="Unassembled WGS sequence"/>
</dbReference>
<evidence type="ECO:0000256" key="1">
    <source>
        <dbReference type="ARBA" id="ARBA00022884"/>
    </source>
</evidence>
<dbReference type="PANTHER" id="PTHR48024">
    <property type="entry name" value="GEO13361P1-RELATED"/>
    <property type="match status" value="1"/>
</dbReference>
<feature type="domain" description="RRM" evidence="4">
    <location>
        <begin position="229"/>
        <end position="316"/>
    </location>
</feature>
<dbReference type="InterPro" id="IPR012677">
    <property type="entry name" value="Nucleotide-bd_a/b_plait_sf"/>
</dbReference>
<name>A0AAP0L3E8_9MAGN</name>
<dbReference type="InterPro" id="IPR000504">
    <property type="entry name" value="RRM_dom"/>
</dbReference>
<feature type="region of interest" description="Disordered" evidence="3">
    <location>
        <begin position="1"/>
        <end position="92"/>
    </location>
</feature>
<evidence type="ECO:0000313" key="5">
    <source>
        <dbReference type="EMBL" id="KAK9163235.1"/>
    </source>
</evidence>
<evidence type="ECO:0000256" key="3">
    <source>
        <dbReference type="SAM" id="MobiDB-lite"/>
    </source>
</evidence>
<evidence type="ECO:0000256" key="2">
    <source>
        <dbReference type="PROSITE-ProRule" id="PRU00176"/>
    </source>
</evidence>
<dbReference type="Gene3D" id="3.30.70.330">
    <property type="match status" value="2"/>
</dbReference>
<evidence type="ECO:0000313" key="6">
    <source>
        <dbReference type="Proteomes" id="UP001420932"/>
    </source>
</evidence>
<dbReference type="InterPro" id="IPR050886">
    <property type="entry name" value="RNA-binding_reg"/>
</dbReference>
<gene>
    <name evidence="5" type="ORF">Syun_004137</name>
</gene>
<dbReference type="PANTHER" id="PTHR48024:SF9">
    <property type="entry name" value="UBP1-ASSOCIATED PROTEINS 1A-RELATED"/>
    <property type="match status" value="1"/>
</dbReference>
<proteinExistence type="predicted"/>
<dbReference type="AlphaFoldDB" id="A0AAP0L3E8"/>
<protein>
    <recommendedName>
        <fullName evidence="4">RRM domain-containing protein</fullName>
    </recommendedName>
</protein>
<dbReference type="PROSITE" id="PS50102">
    <property type="entry name" value="RRM"/>
    <property type="match status" value="2"/>
</dbReference>
<dbReference type="GO" id="GO:0005634">
    <property type="term" value="C:nucleus"/>
    <property type="evidence" value="ECO:0007669"/>
    <property type="project" value="TreeGrafter"/>
</dbReference>
<evidence type="ECO:0000259" key="4">
    <source>
        <dbReference type="PROSITE" id="PS50102"/>
    </source>
</evidence>
<dbReference type="GO" id="GO:0003723">
    <property type="term" value="F:RNA binding"/>
    <property type="evidence" value="ECO:0007669"/>
    <property type="project" value="UniProtKB-UniRule"/>
</dbReference>
<feature type="compositionally biased region" description="Basic residues" evidence="3">
    <location>
        <begin position="56"/>
        <end position="73"/>
    </location>
</feature>
<organism evidence="5 6">
    <name type="scientific">Stephania yunnanensis</name>
    <dbReference type="NCBI Taxonomy" id="152371"/>
    <lineage>
        <taxon>Eukaryota</taxon>
        <taxon>Viridiplantae</taxon>
        <taxon>Streptophyta</taxon>
        <taxon>Embryophyta</taxon>
        <taxon>Tracheophyta</taxon>
        <taxon>Spermatophyta</taxon>
        <taxon>Magnoliopsida</taxon>
        <taxon>Ranunculales</taxon>
        <taxon>Menispermaceae</taxon>
        <taxon>Menispermoideae</taxon>
        <taxon>Cissampelideae</taxon>
        <taxon>Stephania</taxon>
    </lineage>
</organism>
<reference evidence="5 6" key="1">
    <citation type="submission" date="2024-01" db="EMBL/GenBank/DDBJ databases">
        <title>Genome assemblies of Stephania.</title>
        <authorList>
            <person name="Yang L."/>
        </authorList>
    </citation>
    <scope>NUCLEOTIDE SEQUENCE [LARGE SCALE GENOMIC DNA]</scope>
    <source>
        <strain evidence="5">YNDBR</strain>
        <tissue evidence="5">Leaf</tissue>
    </source>
</reference>
<keyword evidence="1 2" id="KW-0694">RNA-binding</keyword>
<comment type="caution">
    <text evidence="5">The sequence shown here is derived from an EMBL/GenBank/DDBJ whole genome shotgun (WGS) entry which is preliminary data.</text>
</comment>
<feature type="domain" description="RRM" evidence="4">
    <location>
        <begin position="137"/>
        <end position="214"/>
    </location>
</feature>